<keyword evidence="4" id="KW-0862">Zinc</keyword>
<dbReference type="OrthoDB" id="6361648at2759"/>
<dbReference type="SUPFAM" id="SSF57667">
    <property type="entry name" value="beta-beta-alpha zinc fingers"/>
    <property type="match status" value="1"/>
</dbReference>
<evidence type="ECO:0000256" key="3">
    <source>
        <dbReference type="ARBA" id="ARBA00022771"/>
    </source>
</evidence>
<dbReference type="Gene3D" id="3.30.160.60">
    <property type="entry name" value="Classic Zinc Finger"/>
    <property type="match status" value="1"/>
</dbReference>
<evidence type="ECO:0000256" key="2">
    <source>
        <dbReference type="ARBA" id="ARBA00022737"/>
    </source>
</evidence>
<feature type="compositionally biased region" description="Basic and acidic residues" evidence="6">
    <location>
        <begin position="386"/>
        <end position="399"/>
    </location>
</feature>
<dbReference type="InterPro" id="IPR013087">
    <property type="entry name" value="Znf_C2H2_type"/>
</dbReference>
<gene>
    <name evidence="8" type="ORF">GWK47_006678</name>
</gene>
<keyword evidence="2" id="KW-0677">Repeat</keyword>
<feature type="domain" description="C2H2-type" evidence="7">
    <location>
        <begin position="342"/>
        <end position="370"/>
    </location>
</feature>
<keyword evidence="1" id="KW-0479">Metal-binding</keyword>
<accession>A0A8J4YD05</accession>
<dbReference type="GO" id="GO:0005634">
    <property type="term" value="C:nucleus"/>
    <property type="evidence" value="ECO:0007669"/>
    <property type="project" value="TreeGrafter"/>
</dbReference>
<keyword evidence="9" id="KW-1185">Reference proteome</keyword>
<keyword evidence="3 5" id="KW-0863">Zinc-finger</keyword>
<feature type="domain" description="C2H2-type" evidence="7">
    <location>
        <begin position="465"/>
        <end position="490"/>
    </location>
</feature>
<evidence type="ECO:0000313" key="8">
    <source>
        <dbReference type="EMBL" id="KAG0720594.1"/>
    </source>
</evidence>
<evidence type="ECO:0000256" key="1">
    <source>
        <dbReference type="ARBA" id="ARBA00022723"/>
    </source>
</evidence>
<feature type="region of interest" description="Disordered" evidence="6">
    <location>
        <begin position="362"/>
        <end position="399"/>
    </location>
</feature>
<dbReference type="PROSITE" id="PS00028">
    <property type="entry name" value="ZINC_FINGER_C2H2_1"/>
    <property type="match status" value="4"/>
</dbReference>
<evidence type="ECO:0000256" key="4">
    <source>
        <dbReference type="ARBA" id="ARBA00022833"/>
    </source>
</evidence>
<feature type="compositionally biased region" description="Polar residues" evidence="6">
    <location>
        <begin position="831"/>
        <end position="850"/>
    </location>
</feature>
<feature type="domain" description="C2H2-type" evidence="7">
    <location>
        <begin position="73"/>
        <end position="105"/>
    </location>
</feature>
<dbReference type="PANTHER" id="PTHR24408">
    <property type="entry name" value="ZINC FINGER PROTEIN"/>
    <property type="match status" value="1"/>
</dbReference>
<feature type="region of interest" description="Disordered" evidence="6">
    <location>
        <begin position="827"/>
        <end position="852"/>
    </location>
</feature>
<dbReference type="Pfam" id="PF00096">
    <property type="entry name" value="zf-C2H2"/>
    <property type="match status" value="2"/>
</dbReference>
<dbReference type="SMART" id="SM00355">
    <property type="entry name" value="ZnF_C2H2"/>
    <property type="match status" value="7"/>
</dbReference>
<dbReference type="GO" id="GO:0043565">
    <property type="term" value="F:sequence-specific DNA binding"/>
    <property type="evidence" value="ECO:0007669"/>
    <property type="project" value="TreeGrafter"/>
</dbReference>
<feature type="region of interest" description="Disordered" evidence="6">
    <location>
        <begin position="737"/>
        <end position="768"/>
    </location>
</feature>
<feature type="compositionally biased region" description="Basic and acidic residues" evidence="6">
    <location>
        <begin position="737"/>
        <end position="761"/>
    </location>
</feature>
<protein>
    <recommendedName>
        <fullName evidence="7">C2H2-type domain-containing protein</fullName>
    </recommendedName>
</protein>
<dbReference type="GO" id="GO:0000981">
    <property type="term" value="F:DNA-binding transcription factor activity, RNA polymerase II-specific"/>
    <property type="evidence" value="ECO:0007669"/>
    <property type="project" value="TreeGrafter"/>
</dbReference>
<comment type="caution">
    <text evidence="8">The sequence shown here is derived from an EMBL/GenBank/DDBJ whole genome shotgun (WGS) entry which is preliminary data.</text>
</comment>
<dbReference type="EMBL" id="JACEEZ010012615">
    <property type="protein sequence ID" value="KAG0720594.1"/>
    <property type="molecule type" value="Genomic_DNA"/>
</dbReference>
<feature type="domain" description="C2H2-type" evidence="7">
    <location>
        <begin position="159"/>
        <end position="188"/>
    </location>
</feature>
<evidence type="ECO:0000259" key="7">
    <source>
        <dbReference type="PROSITE" id="PS50157"/>
    </source>
</evidence>
<reference evidence="8" key="1">
    <citation type="submission" date="2020-07" db="EMBL/GenBank/DDBJ databases">
        <title>The High-quality genome of the commercially important snow crab, Chionoecetes opilio.</title>
        <authorList>
            <person name="Jeong J.-H."/>
            <person name="Ryu S."/>
        </authorList>
    </citation>
    <scope>NUCLEOTIDE SEQUENCE</scope>
    <source>
        <strain evidence="8">MADBK_172401_WGS</strain>
        <tissue evidence="8">Digestive gland</tissue>
    </source>
</reference>
<dbReference type="PROSITE" id="PS50157">
    <property type="entry name" value="ZINC_FINGER_C2H2_2"/>
    <property type="match status" value="4"/>
</dbReference>
<feature type="compositionally biased region" description="Basic and acidic residues" evidence="6">
    <location>
        <begin position="362"/>
        <end position="379"/>
    </location>
</feature>
<evidence type="ECO:0000256" key="6">
    <source>
        <dbReference type="SAM" id="MobiDB-lite"/>
    </source>
</evidence>
<dbReference type="PANTHER" id="PTHR24408:SF64">
    <property type="entry name" value="LINKING IMMUNITY AND METABOLISM-RELATED"/>
    <property type="match status" value="1"/>
</dbReference>
<sequence>MARCALCHLVFPSRLQLVEHFSEAHSIARQRSRRSRVVEAIRKVTHESHVPEVVIVNDQEDETTFTRTSRQPLSCSSCDHFFATPASLREHQCYAGEEVMTKKQPVVCQYCGQKCKDRRGAAIHQAFCEKKLQSLPELSLTCMDNKNGGVAEECVALLPECPAEDCGAIFKTEDHLVRHMQRHHGKECRSIAQSDPGPFQESPATKMLVETNHRPAQPPLVTVTMKPHVGKTEGLQDLSLLITPTKVAEESPQYISYNEDDNSSSKENSVREGSVSITVEECRCLDAAGSGIKCESVLYVTEDGTVLEAAKVEESSPLNVTKEEETFVIVTSNERKKSNKQWKCYICQKCFRSQDSLSAHVSKEHSSLDGDSVHIKPEPMDTENDLSTRDSIDELHDRGDDDDEDWELVTLGKKKKTGIGVNIKKSKLEYKCYLCKRHFLSELGYQTHVRNRECKNKKFKLPRMFSCHFKQCDSTFFKLTELQRHWQIAHKYSMNSKNLEFDDEKSFTNWLIKEEERHKVRFTCDVKRRKPHRSERLLVCHRFHHLRTAAARKNANKEYSDRHNWVHKIQPCLCYARLKVYQQFSKETCDYTGKISVVYYHEHKHPKSNPMIDQEEVLEHVLQRNKRNRNKRFQELRGNEKLLHRQKLDRLARLAGRECRLARSMRTGVDSSKKPDITATGKVDDPVVQLDHNLLGPDELFSSQVEMVLDGQFDMGPEALAGPVVASLDSLQIFPNDRGDQGTFKEENQGMSRSDDELQEHQEEEEAGATLQAVLPASSEDWSKVFEMVRARVAKEEDLAVKAAAALLLPYERVIELFAFMQLRPRRHSAPPTQGRGTRFTNSAAESDSSQSKDADNACFAAFINVEVFVAVCRPCVQHTPRLWSGRVRNYHT</sequence>
<name>A0A8J4YD05_CHIOP</name>
<proteinExistence type="predicted"/>
<evidence type="ECO:0000256" key="5">
    <source>
        <dbReference type="PROSITE-ProRule" id="PRU00042"/>
    </source>
</evidence>
<dbReference type="InterPro" id="IPR036236">
    <property type="entry name" value="Znf_C2H2_sf"/>
</dbReference>
<dbReference type="Proteomes" id="UP000770661">
    <property type="component" value="Unassembled WGS sequence"/>
</dbReference>
<evidence type="ECO:0000313" key="9">
    <source>
        <dbReference type="Proteomes" id="UP000770661"/>
    </source>
</evidence>
<dbReference type="GO" id="GO:0008270">
    <property type="term" value="F:zinc ion binding"/>
    <property type="evidence" value="ECO:0007669"/>
    <property type="project" value="UniProtKB-KW"/>
</dbReference>
<organism evidence="8 9">
    <name type="scientific">Chionoecetes opilio</name>
    <name type="common">Atlantic snow crab</name>
    <name type="synonym">Cancer opilio</name>
    <dbReference type="NCBI Taxonomy" id="41210"/>
    <lineage>
        <taxon>Eukaryota</taxon>
        <taxon>Metazoa</taxon>
        <taxon>Ecdysozoa</taxon>
        <taxon>Arthropoda</taxon>
        <taxon>Crustacea</taxon>
        <taxon>Multicrustacea</taxon>
        <taxon>Malacostraca</taxon>
        <taxon>Eumalacostraca</taxon>
        <taxon>Eucarida</taxon>
        <taxon>Decapoda</taxon>
        <taxon>Pleocyemata</taxon>
        <taxon>Brachyura</taxon>
        <taxon>Eubrachyura</taxon>
        <taxon>Majoidea</taxon>
        <taxon>Majidae</taxon>
        <taxon>Chionoecetes</taxon>
    </lineage>
</organism>
<dbReference type="AlphaFoldDB" id="A0A8J4YD05"/>